<evidence type="ECO:0000313" key="3">
    <source>
        <dbReference type="Proteomes" id="UP000512286"/>
    </source>
</evidence>
<feature type="transmembrane region" description="Helical" evidence="1">
    <location>
        <begin position="60"/>
        <end position="78"/>
    </location>
</feature>
<dbReference type="Proteomes" id="UP000512286">
    <property type="component" value="Chromosome"/>
</dbReference>
<feature type="transmembrane region" description="Helical" evidence="1">
    <location>
        <begin position="7"/>
        <end position="24"/>
    </location>
</feature>
<keyword evidence="1" id="KW-0472">Membrane</keyword>
<dbReference type="AlphaFoldDB" id="A0A7D6VT33"/>
<protein>
    <submittedName>
        <fullName evidence="2">Uncharacterized protein</fullName>
    </submittedName>
</protein>
<dbReference type="EMBL" id="CP059378">
    <property type="protein sequence ID" value="QLY81429.1"/>
    <property type="molecule type" value="Genomic_DNA"/>
</dbReference>
<gene>
    <name evidence="2" type="ORF">HZF06_07555</name>
</gene>
<proteinExistence type="predicted"/>
<accession>A0A7D6VT33</accession>
<dbReference type="KEGG" id="cint:HZF06_07555"/>
<sequence length="113" mass="13132">MIKNKRDVIIQVIATVIFIITVYLPDDRYTLKGAGLIVFLTASLKDKIEDRLTKGNKKDITILAIAFMIFCVVMILPIKAFPLRFIGIFIYFIAMYKDNIKDSVQRFRKKDRI</sequence>
<organism evidence="2 3">
    <name type="scientific">Clostridium intestinale</name>
    <dbReference type="NCBI Taxonomy" id="36845"/>
    <lineage>
        <taxon>Bacteria</taxon>
        <taxon>Bacillati</taxon>
        <taxon>Bacillota</taxon>
        <taxon>Clostridia</taxon>
        <taxon>Eubacteriales</taxon>
        <taxon>Clostridiaceae</taxon>
        <taxon>Clostridium</taxon>
    </lineage>
</organism>
<name>A0A7D6VT33_9CLOT</name>
<evidence type="ECO:0000256" key="1">
    <source>
        <dbReference type="SAM" id="Phobius"/>
    </source>
</evidence>
<evidence type="ECO:0000313" key="2">
    <source>
        <dbReference type="EMBL" id="QLY81429.1"/>
    </source>
</evidence>
<reference evidence="2 3" key="1">
    <citation type="submission" date="2020-07" db="EMBL/GenBank/DDBJ databases">
        <title>Electron transfer.</title>
        <authorList>
            <person name="Huang L."/>
            <person name="Liu X."/>
            <person name="Zhou S."/>
        </authorList>
    </citation>
    <scope>NUCLEOTIDE SEQUENCE [LARGE SCALE GENOMIC DNA]</scope>
    <source>
        <strain evidence="2 3">Lx1</strain>
    </source>
</reference>
<keyword evidence="1" id="KW-1133">Transmembrane helix</keyword>
<dbReference type="RefSeq" id="WP_181603009.1">
    <property type="nucleotide sequence ID" value="NZ_CP059378.1"/>
</dbReference>
<keyword evidence="1" id="KW-0812">Transmembrane</keyword>